<evidence type="ECO:0000313" key="3">
    <source>
        <dbReference type="Proteomes" id="UP000596063"/>
    </source>
</evidence>
<proteinExistence type="predicted"/>
<dbReference type="InterPro" id="IPR011051">
    <property type="entry name" value="RmlC_Cupin_sf"/>
</dbReference>
<dbReference type="InterPro" id="IPR053146">
    <property type="entry name" value="QDO-like"/>
</dbReference>
<dbReference type="PANTHER" id="PTHR36440:SF1">
    <property type="entry name" value="PUTATIVE (AFU_ORTHOLOGUE AFUA_8G07350)-RELATED"/>
    <property type="match status" value="1"/>
</dbReference>
<dbReference type="InterPro" id="IPR014710">
    <property type="entry name" value="RmlC-like_jellyroll"/>
</dbReference>
<dbReference type="Gene3D" id="2.60.120.10">
    <property type="entry name" value="Jelly Rolls"/>
    <property type="match status" value="1"/>
</dbReference>
<accession>A0A7T4UR27</accession>
<dbReference type="InterPro" id="IPR013096">
    <property type="entry name" value="Cupin_2"/>
</dbReference>
<gene>
    <name evidence="2" type="ORF">I6N98_02760</name>
</gene>
<dbReference type="RefSeq" id="WP_198570292.1">
    <property type="nucleotide sequence ID" value="NZ_CP066167.1"/>
</dbReference>
<dbReference type="PANTHER" id="PTHR36440">
    <property type="entry name" value="PUTATIVE (AFU_ORTHOLOGUE AFUA_8G07350)-RELATED"/>
    <property type="match status" value="1"/>
</dbReference>
<name>A0A7T4UR27_9GAMM</name>
<dbReference type="KEGG" id="snan:I6N98_02760"/>
<sequence length="183" mass="19465">MTPLLLATLCALPLTALGHDNKVSHADALVAVPFPGHATYHLAGKADSPAGTAIMEVVVAPRSFGAPPHSHSREDEYFYVLEGEITVLDGEQTRSAGPGSLIVLPRNNLHGFWNAGEVPTRMLLMVSPGDFASFFDDVVAEIRATNPDNPDLVGKLIADKAAEYAVTVQPEKLPASARAYLPK</sequence>
<dbReference type="SUPFAM" id="SSF51182">
    <property type="entry name" value="RmlC-like cupins"/>
    <property type="match status" value="1"/>
</dbReference>
<dbReference type="Pfam" id="PF07883">
    <property type="entry name" value="Cupin_2"/>
    <property type="match status" value="1"/>
</dbReference>
<evidence type="ECO:0000259" key="1">
    <source>
        <dbReference type="Pfam" id="PF07883"/>
    </source>
</evidence>
<evidence type="ECO:0000313" key="2">
    <source>
        <dbReference type="EMBL" id="QQD18803.1"/>
    </source>
</evidence>
<dbReference type="EMBL" id="CP066167">
    <property type="protein sequence ID" value="QQD18803.1"/>
    <property type="molecule type" value="Genomic_DNA"/>
</dbReference>
<dbReference type="AlphaFoldDB" id="A0A7T4UR27"/>
<reference evidence="2 3" key="1">
    <citation type="submission" date="2020-12" db="EMBL/GenBank/DDBJ databases">
        <authorList>
            <person name="Shan Y."/>
        </authorList>
    </citation>
    <scope>NUCLEOTIDE SEQUENCE [LARGE SCALE GENOMIC DNA]</scope>
    <source>
        <strain evidence="3">csc3.9</strain>
    </source>
</reference>
<keyword evidence="3" id="KW-1185">Reference proteome</keyword>
<feature type="domain" description="Cupin type-2" evidence="1">
    <location>
        <begin position="56"/>
        <end position="125"/>
    </location>
</feature>
<organism evidence="2 3">
    <name type="scientific">Spongiibacter nanhainus</name>
    <dbReference type="NCBI Taxonomy" id="2794344"/>
    <lineage>
        <taxon>Bacteria</taxon>
        <taxon>Pseudomonadati</taxon>
        <taxon>Pseudomonadota</taxon>
        <taxon>Gammaproteobacteria</taxon>
        <taxon>Cellvibrionales</taxon>
        <taxon>Spongiibacteraceae</taxon>
        <taxon>Spongiibacter</taxon>
    </lineage>
</organism>
<dbReference type="Proteomes" id="UP000596063">
    <property type="component" value="Chromosome"/>
</dbReference>
<protein>
    <submittedName>
        <fullName evidence="2">Cupin domain-containing protein</fullName>
    </submittedName>
</protein>